<organism evidence="3 4">
    <name type="scientific">Tieghemiomyces parasiticus</name>
    <dbReference type="NCBI Taxonomy" id="78921"/>
    <lineage>
        <taxon>Eukaryota</taxon>
        <taxon>Fungi</taxon>
        <taxon>Fungi incertae sedis</taxon>
        <taxon>Zoopagomycota</taxon>
        <taxon>Kickxellomycotina</taxon>
        <taxon>Dimargaritomycetes</taxon>
        <taxon>Dimargaritales</taxon>
        <taxon>Dimargaritaceae</taxon>
        <taxon>Tieghemiomyces</taxon>
    </lineage>
</organism>
<dbReference type="Gene3D" id="3.30.70.330">
    <property type="match status" value="1"/>
</dbReference>
<proteinExistence type="predicted"/>
<reference evidence="3" key="1">
    <citation type="submission" date="2022-07" db="EMBL/GenBank/DDBJ databases">
        <title>Phylogenomic reconstructions and comparative analyses of Kickxellomycotina fungi.</title>
        <authorList>
            <person name="Reynolds N.K."/>
            <person name="Stajich J.E."/>
            <person name="Barry K."/>
            <person name="Grigoriev I.V."/>
            <person name="Crous P."/>
            <person name="Smith M.E."/>
        </authorList>
    </citation>
    <scope>NUCLEOTIDE SEQUENCE</scope>
    <source>
        <strain evidence="3">RSA 861</strain>
    </source>
</reference>
<evidence type="ECO:0000313" key="3">
    <source>
        <dbReference type="EMBL" id="KAJ1923943.1"/>
    </source>
</evidence>
<dbReference type="EMBL" id="JANBPT010000303">
    <property type="protein sequence ID" value="KAJ1923943.1"/>
    <property type="molecule type" value="Genomic_DNA"/>
</dbReference>
<name>A0A9W8DYS7_9FUNG</name>
<keyword evidence="1" id="KW-0694">RNA-binding</keyword>
<keyword evidence="4" id="KW-1185">Reference proteome</keyword>
<dbReference type="Pfam" id="PF00076">
    <property type="entry name" value="RRM_1"/>
    <property type="match status" value="1"/>
</dbReference>
<accession>A0A9W8DYS7</accession>
<evidence type="ECO:0000259" key="2">
    <source>
        <dbReference type="PROSITE" id="PS50102"/>
    </source>
</evidence>
<protein>
    <recommendedName>
        <fullName evidence="2">RRM domain-containing protein</fullName>
    </recommendedName>
</protein>
<dbReference type="PROSITE" id="PS50102">
    <property type="entry name" value="RRM"/>
    <property type="match status" value="1"/>
</dbReference>
<comment type="caution">
    <text evidence="3">The sequence shown here is derived from an EMBL/GenBank/DDBJ whole genome shotgun (WGS) entry which is preliminary data.</text>
</comment>
<evidence type="ECO:0000256" key="1">
    <source>
        <dbReference type="PROSITE-ProRule" id="PRU00176"/>
    </source>
</evidence>
<evidence type="ECO:0000313" key="4">
    <source>
        <dbReference type="Proteomes" id="UP001150569"/>
    </source>
</evidence>
<dbReference type="GO" id="GO:0003723">
    <property type="term" value="F:RNA binding"/>
    <property type="evidence" value="ECO:0007669"/>
    <property type="project" value="UniProtKB-UniRule"/>
</dbReference>
<gene>
    <name evidence="3" type="ORF">IWQ60_005551</name>
</gene>
<dbReference type="SMART" id="SM00360">
    <property type="entry name" value="RRM"/>
    <property type="match status" value="1"/>
</dbReference>
<dbReference type="OrthoDB" id="1049195at2759"/>
<dbReference type="Proteomes" id="UP001150569">
    <property type="component" value="Unassembled WGS sequence"/>
</dbReference>
<dbReference type="InterPro" id="IPR000504">
    <property type="entry name" value="RRM_dom"/>
</dbReference>
<dbReference type="InterPro" id="IPR035979">
    <property type="entry name" value="RBD_domain_sf"/>
</dbReference>
<feature type="domain" description="RRM" evidence="2">
    <location>
        <begin position="8"/>
        <end position="89"/>
    </location>
</feature>
<dbReference type="InterPro" id="IPR012677">
    <property type="entry name" value="Nucleotide-bd_a/b_plait_sf"/>
</dbReference>
<sequence>MPTPAVRFSLPVFRLQKFTHTDHLLSYFSQFGRIIQFRLFRDPSTRQCTGAGRVVYSNVQDAQKVLDQQHHLVPNLKFNVTVREDFTETEKPDRFLDDFGFTDFKHFNSTRRTQQEPTKENC</sequence>
<dbReference type="SUPFAM" id="SSF54928">
    <property type="entry name" value="RNA-binding domain, RBD"/>
    <property type="match status" value="1"/>
</dbReference>
<dbReference type="AlphaFoldDB" id="A0A9W8DYS7"/>